<protein>
    <submittedName>
        <fullName evidence="1">12460_t:CDS:1</fullName>
    </submittedName>
</protein>
<dbReference type="EMBL" id="CAMKVN010006286">
    <property type="protein sequence ID" value="CAI2190124.1"/>
    <property type="molecule type" value="Genomic_DNA"/>
</dbReference>
<dbReference type="Proteomes" id="UP001153678">
    <property type="component" value="Unassembled WGS sequence"/>
</dbReference>
<feature type="non-terminal residue" evidence="1">
    <location>
        <position position="56"/>
    </location>
</feature>
<sequence length="56" mass="6205">SLFLGVEFDIYFNVVSRLGSFIGIIIALTGEAPEDVTVTGQVCRTVNQQEKKDSLW</sequence>
<evidence type="ECO:0000313" key="2">
    <source>
        <dbReference type="Proteomes" id="UP001153678"/>
    </source>
</evidence>
<keyword evidence="2" id="KW-1185">Reference proteome</keyword>
<reference evidence="1" key="1">
    <citation type="submission" date="2022-08" db="EMBL/GenBank/DDBJ databases">
        <authorList>
            <person name="Kallberg Y."/>
            <person name="Tangrot J."/>
            <person name="Rosling A."/>
        </authorList>
    </citation>
    <scope>NUCLEOTIDE SEQUENCE</scope>
    <source>
        <strain evidence="1">Wild A</strain>
    </source>
</reference>
<organism evidence="1 2">
    <name type="scientific">Funneliformis geosporum</name>
    <dbReference type="NCBI Taxonomy" id="1117311"/>
    <lineage>
        <taxon>Eukaryota</taxon>
        <taxon>Fungi</taxon>
        <taxon>Fungi incertae sedis</taxon>
        <taxon>Mucoromycota</taxon>
        <taxon>Glomeromycotina</taxon>
        <taxon>Glomeromycetes</taxon>
        <taxon>Glomerales</taxon>
        <taxon>Glomeraceae</taxon>
        <taxon>Funneliformis</taxon>
    </lineage>
</organism>
<proteinExistence type="predicted"/>
<evidence type="ECO:0000313" key="1">
    <source>
        <dbReference type="EMBL" id="CAI2190124.1"/>
    </source>
</evidence>
<comment type="caution">
    <text evidence="1">The sequence shown here is derived from an EMBL/GenBank/DDBJ whole genome shotgun (WGS) entry which is preliminary data.</text>
</comment>
<name>A0A9W4WW37_9GLOM</name>
<dbReference type="AlphaFoldDB" id="A0A9W4WW37"/>
<gene>
    <name evidence="1" type="ORF">FWILDA_LOCUS14419</name>
</gene>
<accession>A0A9W4WW37</accession>